<reference evidence="2" key="1">
    <citation type="submission" date="2021-05" db="EMBL/GenBank/DDBJ databases">
        <authorList>
            <person name="Alioto T."/>
            <person name="Alioto T."/>
            <person name="Gomez Garrido J."/>
        </authorList>
    </citation>
    <scope>NUCLEOTIDE SEQUENCE</scope>
</reference>
<protein>
    <submittedName>
        <fullName evidence="2">Uncharacterized protein</fullName>
    </submittedName>
</protein>
<organism evidence="2">
    <name type="scientific">Cacopsylla melanoneura</name>
    <dbReference type="NCBI Taxonomy" id="428564"/>
    <lineage>
        <taxon>Eukaryota</taxon>
        <taxon>Metazoa</taxon>
        <taxon>Ecdysozoa</taxon>
        <taxon>Arthropoda</taxon>
        <taxon>Hexapoda</taxon>
        <taxon>Insecta</taxon>
        <taxon>Pterygota</taxon>
        <taxon>Neoptera</taxon>
        <taxon>Paraneoptera</taxon>
        <taxon>Hemiptera</taxon>
        <taxon>Sternorrhyncha</taxon>
        <taxon>Psylloidea</taxon>
        <taxon>Psyllidae</taxon>
        <taxon>Psyllinae</taxon>
        <taxon>Cacopsylla</taxon>
    </lineage>
</organism>
<evidence type="ECO:0000313" key="2">
    <source>
        <dbReference type="EMBL" id="CAG6745253.1"/>
    </source>
</evidence>
<accession>A0A8D8ZCK7</accession>
<proteinExistence type="predicted"/>
<name>A0A8D8ZCK7_9HEMI</name>
<dbReference type="EMBL" id="HBUF01488599">
    <property type="protein sequence ID" value="CAG6745253.1"/>
    <property type="molecule type" value="Transcribed_RNA"/>
</dbReference>
<dbReference type="AlphaFoldDB" id="A0A8D8ZCK7"/>
<feature type="chain" id="PRO_5034746370" evidence="1">
    <location>
        <begin position="22"/>
        <end position="108"/>
    </location>
</feature>
<evidence type="ECO:0000256" key="1">
    <source>
        <dbReference type="SAM" id="SignalP"/>
    </source>
</evidence>
<feature type="signal peptide" evidence="1">
    <location>
        <begin position="1"/>
        <end position="21"/>
    </location>
</feature>
<sequence length="108" mass="12401">MPTERFCCLLCCLLCCPFYHPEVLTVVKVSLRSGIDLDLHKGKKKIPRKKASAVSGFDYGLLIFHYPIRDIDLQSETISLSIHSEKNDYYFPGTFISVLFEILSLVKW</sequence>
<keyword evidence="1" id="KW-0732">Signal</keyword>